<dbReference type="SUPFAM" id="SSF52540">
    <property type="entry name" value="P-loop containing nucleoside triphosphate hydrolases"/>
    <property type="match status" value="1"/>
</dbReference>
<keyword evidence="17" id="KW-0391">Immunity</keyword>
<evidence type="ECO:0000256" key="17">
    <source>
        <dbReference type="ARBA" id="ARBA00022859"/>
    </source>
</evidence>
<evidence type="ECO:0000256" key="12">
    <source>
        <dbReference type="ARBA" id="ARBA00022741"/>
    </source>
</evidence>
<evidence type="ECO:0000256" key="25">
    <source>
        <dbReference type="ARBA" id="ARBA00023242"/>
    </source>
</evidence>
<dbReference type="InterPro" id="IPR011029">
    <property type="entry name" value="DEATH-like_dom_sf"/>
</dbReference>
<organism evidence="29 30">
    <name type="scientific">Gekko japonicus</name>
    <name type="common">Schlegel's Japanese gecko</name>
    <dbReference type="NCBI Taxonomy" id="146911"/>
    <lineage>
        <taxon>Eukaryota</taxon>
        <taxon>Metazoa</taxon>
        <taxon>Chordata</taxon>
        <taxon>Craniata</taxon>
        <taxon>Vertebrata</taxon>
        <taxon>Euteleostomi</taxon>
        <taxon>Lepidosauria</taxon>
        <taxon>Squamata</taxon>
        <taxon>Bifurcata</taxon>
        <taxon>Gekkota</taxon>
        <taxon>Gekkonidae</taxon>
        <taxon>Gekkoninae</taxon>
        <taxon>Gekko</taxon>
    </lineage>
</organism>
<evidence type="ECO:0000313" key="30">
    <source>
        <dbReference type="RefSeq" id="XP_015262879.1"/>
    </source>
</evidence>
<dbReference type="SUPFAM" id="SSF52047">
    <property type="entry name" value="RNI-like"/>
    <property type="match status" value="1"/>
</dbReference>
<dbReference type="Gene3D" id="3.80.10.10">
    <property type="entry name" value="Ribonuclease Inhibitor"/>
    <property type="match status" value="1"/>
</dbReference>
<keyword evidence="16" id="KW-0832">Ubl conjugation</keyword>
<dbReference type="GeneID" id="107107144"/>
<dbReference type="Proteomes" id="UP000694871">
    <property type="component" value="Unplaced"/>
</dbReference>
<reference evidence="30" key="1">
    <citation type="submission" date="2025-08" db="UniProtKB">
        <authorList>
            <consortium name="RefSeq"/>
        </authorList>
    </citation>
    <scope>IDENTIFICATION</scope>
</reference>
<protein>
    <submittedName>
        <fullName evidence="30">NACHT, LRR and PYD domains-containing protein 3-like</fullName>
    </submittedName>
</protein>
<dbReference type="InterPro" id="IPR032675">
    <property type="entry name" value="LRR_dom_sf"/>
</dbReference>
<evidence type="ECO:0000256" key="20">
    <source>
        <dbReference type="ARBA" id="ARBA00023136"/>
    </source>
</evidence>
<evidence type="ECO:0000256" key="3">
    <source>
        <dbReference type="ARBA" id="ARBA00004240"/>
    </source>
</evidence>
<keyword evidence="9" id="KW-0597">Phosphoprotein</keyword>
<dbReference type="InterPro" id="IPR029495">
    <property type="entry name" value="NACHT-assoc"/>
</dbReference>
<keyword evidence="15" id="KW-0067">ATP-binding</keyword>
<evidence type="ECO:0000256" key="22">
    <source>
        <dbReference type="ARBA" id="ARBA00023163"/>
    </source>
</evidence>
<gene>
    <name evidence="30" type="primary">LOC107107144</name>
</gene>
<evidence type="ECO:0000313" key="29">
    <source>
        <dbReference type="Proteomes" id="UP000694871"/>
    </source>
</evidence>
<dbReference type="PROSITE" id="PS50824">
    <property type="entry name" value="DAPIN"/>
    <property type="match status" value="1"/>
</dbReference>
<keyword evidence="22" id="KW-0804">Transcription</keyword>
<evidence type="ECO:0000259" key="28">
    <source>
        <dbReference type="PROSITE" id="PS50837"/>
    </source>
</evidence>
<keyword evidence="13" id="KW-0378">Hydrolase</keyword>
<dbReference type="PROSITE" id="PS50837">
    <property type="entry name" value="NACHT"/>
    <property type="match status" value="1"/>
</dbReference>
<feature type="domain" description="Pyrin" evidence="27">
    <location>
        <begin position="1"/>
        <end position="93"/>
    </location>
</feature>
<feature type="domain" description="NACHT" evidence="28">
    <location>
        <begin position="186"/>
        <end position="386"/>
    </location>
</feature>
<keyword evidence="24" id="KW-1271">Inflammasome</keyword>
<dbReference type="InterPro" id="IPR027417">
    <property type="entry name" value="P-loop_NTPase"/>
</dbReference>
<keyword evidence="11" id="KW-0677">Repeat</keyword>
<dbReference type="Pfam" id="PF17776">
    <property type="entry name" value="NLRC4_HD2"/>
    <property type="match status" value="1"/>
</dbReference>
<evidence type="ECO:0000256" key="26">
    <source>
        <dbReference type="ARBA" id="ARBA00023288"/>
    </source>
</evidence>
<evidence type="ECO:0000256" key="7">
    <source>
        <dbReference type="ARBA" id="ARBA00022490"/>
    </source>
</evidence>
<keyword evidence="7" id="KW-0963">Cytoplasm</keyword>
<dbReference type="Pfam" id="PF05729">
    <property type="entry name" value="NACHT"/>
    <property type="match status" value="1"/>
</dbReference>
<evidence type="ECO:0000256" key="1">
    <source>
        <dbReference type="ARBA" id="ARBA00004110"/>
    </source>
</evidence>
<evidence type="ECO:0000256" key="2">
    <source>
        <dbReference type="ARBA" id="ARBA00004123"/>
    </source>
</evidence>
<evidence type="ECO:0000256" key="13">
    <source>
        <dbReference type="ARBA" id="ARBA00022801"/>
    </source>
</evidence>
<evidence type="ECO:0000256" key="16">
    <source>
        <dbReference type="ARBA" id="ARBA00022843"/>
    </source>
</evidence>
<dbReference type="InterPro" id="IPR004020">
    <property type="entry name" value="DAPIN"/>
</dbReference>
<accession>A0ABM1JN42</accession>
<dbReference type="RefSeq" id="XP_015262879.1">
    <property type="nucleotide sequence ID" value="XM_015407393.1"/>
</dbReference>
<keyword evidence="14" id="KW-0256">Endoplasmic reticulum</keyword>
<evidence type="ECO:0000256" key="5">
    <source>
        <dbReference type="ARBA" id="ARBA00004555"/>
    </source>
</evidence>
<dbReference type="Pfam" id="PF17779">
    <property type="entry name" value="WHD_NOD2"/>
    <property type="match status" value="1"/>
</dbReference>
<evidence type="ECO:0000256" key="21">
    <source>
        <dbReference type="ARBA" id="ARBA00023139"/>
    </source>
</evidence>
<dbReference type="PANTHER" id="PTHR45690">
    <property type="entry name" value="NACHT, LRR AND PYD DOMAINS-CONTAINING PROTEIN 12"/>
    <property type="match status" value="1"/>
</dbReference>
<evidence type="ECO:0000256" key="19">
    <source>
        <dbReference type="ARBA" id="ARBA00023034"/>
    </source>
</evidence>
<dbReference type="Gene3D" id="3.40.50.300">
    <property type="entry name" value="P-loop containing nucleotide triphosphate hydrolases"/>
    <property type="match status" value="1"/>
</dbReference>
<evidence type="ECO:0000256" key="9">
    <source>
        <dbReference type="ARBA" id="ARBA00022553"/>
    </source>
</evidence>
<dbReference type="Pfam" id="PF14484">
    <property type="entry name" value="FISNA"/>
    <property type="match status" value="1"/>
</dbReference>
<sequence length="785" mass="89222">MASGGAMVQDLLLDALEDLGQEEFEKLKFKLRTTAVPGGKNIPLGRLEKAKREELVELMVEFYEDKAVALIVTIFEDIGLKYNASKLSEVFGKQVQGYKRKYAETVMENYQLIEDRNSLLGESSPLNERFIELLIIRDHRPQKQKEHELAATGRRHLEILEENASVYSSTATENLFEPDKSGVTPRTVVLQGPAGIGKSMTVQKIMLDWAAGELYQGLFDYVFCIRCRELSLTEEAKSLADLIIEQCQDMYAPMKEILAFPEKLLFIIDGFDELPFSLQPEDDHCCASPSSKMSMQGILSNLLRKTLLPKSYLLITTRPGAAERLQGYVKFPRFAEILGFSEKGRREYFSKFFKDEGKANLALRFIENTTAVSTICFIPMVCCIICSVIKVELETEDEIADTLDTTTKVFVQFSLSLLKHDSQKRKKSLLDEFRNLCSLARAGILEQKILFEEDDLKEHNLAVSDLKDLFLDRRTFHRGIGRHSLYCFLHLCFQEFCAAMFYILPGEKTRAPDDNEMDLKKLLDVCEKPGNEHLTLTVRFLFGLSSEKVQAFLEEAMQCKMSDLAKPLLLQRAEEVAAEDPPRKGYRLLNFFHCLFERQEAELARRVVHRFQTINISFKTLSVLDCRVLAFCLQHSTIQDHAIDLTFCRLKTHHMKALAPGIQNCAILEFGSNRLGNSGVNVLCTILKELDCNVNTLNLGENFLTDACAQELCATLSTSKTLVSLNLSDNSFTEATVPFIVHLLKTCTGLSILYLNDNGFGDKGRKRLKQHVKKIESERPFWLWL</sequence>
<keyword evidence="23" id="KW-0395">Inflammatory response</keyword>
<dbReference type="InterPro" id="IPR041075">
    <property type="entry name" value="NOD1/2_WH"/>
</dbReference>
<dbReference type="SMART" id="SM00368">
    <property type="entry name" value="LRR_RI"/>
    <property type="match status" value="4"/>
</dbReference>
<keyword evidence="12" id="KW-0547">Nucleotide-binding</keyword>
<keyword evidence="18" id="KW-0805">Transcription regulation</keyword>
<dbReference type="PANTHER" id="PTHR45690:SF19">
    <property type="entry name" value="NACHT, LRR AND PYD DOMAINS-CONTAINING PROTEIN 3"/>
    <property type="match status" value="1"/>
</dbReference>
<keyword evidence="21" id="KW-0564">Palmitate</keyword>
<evidence type="ECO:0000256" key="24">
    <source>
        <dbReference type="ARBA" id="ARBA00023233"/>
    </source>
</evidence>
<evidence type="ECO:0000256" key="18">
    <source>
        <dbReference type="ARBA" id="ARBA00023015"/>
    </source>
</evidence>
<dbReference type="InterPro" id="IPR041267">
    <property type="entry name" value="NLRP_HD2"/>
</dbReference>
<keyword evidence="25" id="KW-0539">Nucleus</keyword>
<keyword evidence="20" id="KW-0472">Membrane</keyword>
<dbReference type="InterPro" id="IPR050637">
    <property type="entry name" value="NLRP_innate_immun_reg"/>
</dbReference>
<evidence type="ECO:0000256" key="23">
    <source>
        <dbReference type="ARBA" id="ARBA00023198"/>
    </source>
</evidence>
<dbReference type="InterPro" id="IPR007111">
    <property type="entry name" value="NACHT_NTPase"/>
</dbReference>
<dbReference type="SUPFAM" id="SSF47986">
    <property type="entry name" value="DEATH domain"/>
    <property type="match status" value="1"/>
</dbReference>
<evidence type="ECO:0000259" key="27">
    <source>
        <dbReference type="PROSITE" id="PS50824"/>
    </source>
</evidence>
<evidence type="ECO:0000256" key="8">
    <source>
        <dbReference type="ARBA" id="ARBA00022525"/>
    </source>
</evidence>
<evidence type="ECO:0000256" key="15">
    <source>
        <dbReference type="ARBA" id="ARBA00022840"/>
    </source>
</evidence>
<evidence type="ECO:0000256" key="6">
    <source>
        <dbReference type="ARBA" id="ARBA00004613"/>
    </source>
</evidence>
<dbReference type="SMART" id="SM01288">
    <property type="entry name" value="FISNA"/>
    <property type="match status" value="1"/>
</dbReference>
<keyword evidence="10" id="KW-0399">Innate immunity</keyword>
<keyword evidence="19" id="KW-0333">Golgi apparatus</keyword>
<comment type="subcellular location">
    <subcellularLocation>
        <location evidence="4">Endomembrane system</location>
    </subcellularLocation>
    <subcellularLocation>
        <location evidence="3">Endoplasmic reticulum</location>
    </subcellularLocation>
    <subcellularLocation>
        <location evidence="5">Golgi apparatus</location>
    </subcellularLocation>
    <subcellularLocation>
        <location evidence="1">Inflammasome</location>
    </subcellularLocation>
    <subcellularLocation>
        <location evidence="2">Nucleus</location>
    </subcellularLocation>
    <subcellularLocation>
        <location evidence="6">Secreted</location>
    </subcellularLocation>
</comment>
<dbReference type="Gene3D" id="1.10.533.10">
    <property type="entry name" value="Death Domain, Fas"/>
    <property type="match status" value="1"/>
</dbReference>
<evidence type="ECO:0000256" key="14">
    <source>
        <dbReference type="ARBA" id="ARBA00022824"/>
    </source>
</evidence>
<keyword evidence="26" id="KW-0449">Lipoprotein</keyword>
<keyword evidence="8" id="KW-0964">Secreted</keyword>
<dbReference type="SMART" id="SM01289">
    <property type="entry name" value="PYRIN"/>
    <property type="match status" value="1"/>
</dbReference>
<evidence type="ECO:0000256" key="4">
    <source>
        <dbReference type="ARBA" id="ARBA00004308"/>
    </source>
</evidence>
<name>A0ABM1JN42_GEKJA</name>
<dbReference type="Pfam" id="PF02758">
    <property type="entry name" value="PYRIN"/>
    <property type="match status" value="1"/>
</dbReference>
<keyword evidence="29" id="KW-1185">Reference proteome</keyword>
<evidence type="ECO:0000256" key="11">
    <source>
        <dbReference type="ARBA" id="ARBA00022737"/>
    </source>
</evidence>
<evidence type="ECO:0000256" key="10">
    <source>
        <dbReference type="ARBA" id="ARBA00022588"/>
    </source>
</evidence>
<proteinExistence type="predicted"/>